<dbReference type="AlphaFoldDB" id="B8CB22"/>
<sequence length="593" mass="66111">MVQDQVKTERQRPNVGVDAFKIALQRSHHHPTAADSDSTTSTVHKKKKTSSGAVMSTEDCTSSFAASSALHHQSHCKSKSDDYAKQTLAESLAGLLPRLPQPRIQSSSTPVDCQSFASVDSGYYEVGSMRSSMNYGEMMMNPMDTKFKRHDHLLSPGGVSDSSNDLLEMLSCMSVGTVRSCGTNKGCGKKPSLRNSLISDYGEDCASQGSIPSLAVSLAGLLPKPPICDDSIENDDDTFSNSPYSDRVSFASAFSDFQSYASGHSTGQRSLLSTMTSTANTAEDINEGILNELNTTHYQADDENEVIISPSPLKSHTKALKSILRSNGLTREKQCNERGHHSLNHASPQGVDQYDENNGYKKQDLSLRYREKRNEASSQKKKRQQKQQTLHHHSINTHRLASAPLDGLTREEQDDILSQAKHHQHNPKYELGDTVRSSKDFLREGSITNVFKLRTHDFAFVKRSDGRYTYAILANRSYQSRDAMEKKTTLLPESYPNDSVENEVVDDDMEEVMLFVINQTGSTKLIRKKHWAKCIRCLQLVSTQPVEVSETTDNYMTHSRTNTAHHEQIPKESHPRHQRTSLRGVSAHPLILH</sequence>
<dbReference type="Proteomes" id="UP000001449">
    <property type="component" value="Chromosome 13"/>
</dbReference>
<proteinExistence type="predicted"/>
<keyword evidence="3" id="KW-1185">Reference proteome</keyword>
<dbReference type="HOGENOM" id="CLU_460452_0_0_1"/>
<feature type="compositionally biased region" description="Low complexity" evidence="1">
    <location>
        <begin position="33"/>
        <end position="42"/>
    </location>
</feature>
<evidence type="ECO:0000313" key="2">
    <source>
        <dbReference type="EMBL" id="EED89054.1"/>
    </source>
</evidence>
<feature type="compositionally biased region" description="Basic and acidic residues" evidence="1">
    <location>
        <begin position="564"/>
        <end position="575"/>
    </location>
</feature>
<dbReference type="EMBL" id="CM000648">
    <property type="protein sequence ID" value="EED89054.1"/>
    <property type="molecule type" value="Genomic_DNA"/>
</dbReference>
<gene>
    <name evidence="2" type="ORF">THAPSDRAFT_24602</name>
</gene>
<protein>
    <submittedName>
        <fullName evidence="2">Uncharacterized protein</fullName>
    </submittedName>
</protein>
<dbReference type="PaxDb" id="35128-Thaps24602"/>
<feature type="compositionally biased region" description="Basic residues" evidence="1">
    <location>
        <begin position="379"/>
        <end position="396"/>
    </location>
</feature>
<feature type="region of interest" description="Disordered" evidence="1">
    <location>
        <begin position="559"/>
        <end position="593"/>
    </location>
</feature>
<accession>B8CB22</accession>
<feature type="compositionally biased region" description="Basic and acidic residues" evidence="1">
    <location>
        <begin position="358"/>
        <end position="375"/>
    </location>
</feature>
<dbReference type="InParanoid" id="B8CB22"/>
<reference evidence="2 3" key="2">
    <citation type="journal article" date="2008" name="Nature">
        <title>The Phaeodactylum genome reveals the evolutionary history of diatom genomes.</title>
        <authorList>
            <person name="Bowler C."/>
            <person name="Allen A.E."/>
            <person name="Badger J.H."/>
            <person name="Grimwood J."/>
            <person name="Jabbari K."/>
            <person name="Kuo A."/>
            <person name="Maheswari U."/>
            <person name="Martens C."/>
            <person name="Maumus F."/>
            <person name="Otillar R.P."/>
            <person name="Rayko E."/>
            <person name="Salamov A."/>
            <person name="Vandepoele K."/>
            <person name="Beszteri B."/>
            <person name="Gruber A."/>
            <person name="Heijde M."/>
            <person name="Katinka M."/>
            <person name="Mock T."/>
            <person name="Valentin K."/>
            <person name="Verret F."/>
            <person name="Berges J.A."/>
            <person name="Brownlee C."/>
            <person name="Cadoret J.P."/>
            <person name="Chiovitti A."/>
            <person name="Choi C.J."/>
            <person name="Coesel S."/>
            <person name="De Martino A."/>
            <person name="Detter J.C."/>
            <person name="Durkin C."/>
            <person name="Falciatore A."/>
            <person name="Fournet J."/>
            <person name="Haruta M."/>
            <person name="Huysman M.J."/>
            <person name="Jenkins B.D."/>
            <person name="Jiroutova K."/>
            <person name="Jorgensen R.E."/>
            <person name="Joubert Y."/>
            <person name="Kaplan A."/>
            <person name="Kroger N."/>
            <person name="Kroth P.G."/>
            <person name="La Roche J."/>
            <person name="Lindquist E."/>
            <person name="Lommer M."/>
            <person name="Martin-Jezequel V."/>
            <person name="Lopez P.J."/>
            <person name="Lucas S."/>
            <person name="Mangogna M."/>
            <person name="McGinnis K."/>
            <person name="Medlin L.K."/>
            <person name="Montsant A."/>
            <person name="Oudot-Le Secq M.P."/>
            <person name="Napoli C."/>
            <person name="Obornik M."/>
            <person name="Parker M.S."/>
            <person name="Petit J.L."/>
            <person name="Porcel B.M."/>
            <person name="Poulsen N."/>
            <person name="Robison M."/>
            <person name="Rychlewski L."/>
            <person name="Rynearson T.A."/>
            <person name="Schmutz J."/>
            <person name="Shapiro H."/>
            <person name="Siaut M."/>
            <person name="Stanley M."/>
            <person name="Sussman M.R."/>
            <person name="Taylor A.R."/>
            <person name="Vardi A."/>
            <person name="von Dassow P."/>
            <person name="Vyverman W."/>
            <person name="Willis A."/>
            <person name="Wyrwicz L.S."/>
            <person name="Rokhsar D.S."/>
            <person name="Weissenbach J."/>
            <person name="Armbrust E.V."/>
            <person name="Green B.R."/>
            <person name="Van de Peer Y."/>
            <person name="Grigoriev I.V."/>
        </authorList>
    </citation>
    <scope>NUCLEOTIDE SEQUENCE [LARGE SCALE GENOMIC DNA]</scope>
    <source>
        <strain evidence="2 3">CCMP1335</strain>
    </source>
</reference>
<organism evidence="2 3">
    <name type="scientific">Thalassiosira pseudonana</name>
    <name type="common">Marine diatom</name>
    <name type="synonym">Cyclotella nana</name>
    <dbReference type="NCBI Taxonomy" id="35128"/>
    <lineage>
        <taxon>Eukaryota</taxon>
        <taxon>Sar</taxon>
        <taxon>Stramenopiles</taxon>
        <taxon>Ochrophyta</taxon>
        <taxon>Bacillariophyta</taxon>
        <taxon>Coscinodiscophyceae</taxon>
        <taxon>Thalassiosirophycidae</taxon>
        <taxon>Thalassiosirales</taxon>
        <taxon>Thalassiosiraceae</taxon>
        <taxon>Thalassiosira</taxon>
    </lineage>
</organism>
<feature type="region of interest" description="Disordered" evidence="1">
    <location>
        <begin position="24"/>
        <end position="54"/>
    </location>
</feature>
<dbReference type="RefSeq" id="XP_002293318.1">
    <property type="nucleotide sequence ID" value="XM_002293282.1"/>
</dbReference>
<dbReference type="GeneID" id="7452982"/>
<dbReference type="KEGG" id="tps:THAPSDRAFT_24602"/>
<reference evidence="2 3" key="1">
    <citation type="journal article" date="2004" name="Science">
        <title>The genome of the diatom Thalassiosira pseudonana: ecology, evolution, and metabolism.</title>
        <authorList>
            <person name="Armbrust E.V."/>
            <person name="Berges J.A."/>
            <person name="Bowler C."/>
            <person name="Green B.R."/>
            <person name="Martinez D."/>
            <person name="Putnam N.H."/>
            <person name="Zhou S."/>
            <person name="Allen A.E."/>
            <person name="Apt K.E."/>
            <person name="Bechner M."/>
            <person name="Brzezinski M.A."/>
            <person name="Chaal B.K."/>
            <person name="Chiovitti A."/>
            <person name="Davis A.K."/>
            <person name="Demarest M.S."/>
            <person name="Detter J.C."/>
            <person name="Glavina T."/>
            <person name="Goodstein D."/>
            <person name="Hadi M.Z."/>
            <person name="Hellsten U."/>
            <person name="Hildebrand M."/>
            <person name="Jenkins B.D."/>
            <person name="Jurka J."/>
            <person name="Kapitonov V.V."/>
            <person name="Kroger N."/>
            <person name="Lau W.W."/>
            <person name="Lane T.W."/>
            <person name="Larimer F.W."/>
            <person name="Lippmeier J.C."/>
            <person name="Lucas S."/>
            <person name="Medina M."/>
            <person name="Montsant A."/>
            <person name="Obornik M."/>
            <person name="Parker M.S."/>
            <person name="Palenik B."/>
            <person name="Pazour G.J."/>
            <person name="Richardson P.M."/>
            <person name="Rynearson T.A."/>
            <person name="Saito M.A."/>
            <person name="Schwartz D.C."/>
            <person name="Thamatrakoln K."/>
            <person name="Valentin K."/>
            <person name="Vardi A."/>
            <person name="Wilkerson F.P."/>
            <person name="Rokhsar D.S."/>
        </authorList>
    </citation>
    <scope>NUCLEOTIDE SEQUENCE [LARGE SCALE GENOMIC DNA]</scope>
    <source>
        <strain evidence="2 3">CCMP1335</strain>
    </source>
</reference>
<name>B8CB22_THAPS</name>
<evidence type="ECO:0000256" key="1">
    <source>
        <dbReference type="SAM" id="MobiDB-lite"/>
    </source>
</evidence>
<feature type="region of interest" description="Disordered" evidence="1">
    <location>
        <begin position="334"/>
        <end position="406"/>
    </location>
</feature>
<evidence type="ECO:0000313" key="3">
    <source>
        <dbReference type="Proteomes" id="UP000001449"/>
    </source>
</evidence>